<comment type="caution">
    <text evidence="4">The sequence shown here is derived from an EMBL/GenBank/DDBJ whole genome shotgun (WGS) entry which is preliminary data.</text>
</comment>
<evidence type="ECO:0000259" key="3">
    <source>
        <dbReference type="Pfam" id="PF00501"/>
    </source>
</evidence>
<protein>
    <submittedName>
        <fullName evidence="4">Long-chain-fatty-acid--coa ligase 5</fullName>
    </submittedName>
</protein>
<feature type="domain" description="AMP-dependent synthetase/ligase" evidence="3">
    <location>
        <begin position="67"/>
        <end position="470"/>
    </location>
</feature>
<keyword evidence="1" id="KW-0547">Nucleotide-binding</keyword>
<reference evidence="4" key="1">
    <citation type="submission" date="2022-08" db="EMBL/GenBank/DDBJ databases">
        <title>Novel sulfate-reducing endosymbionts in the free-living metamonad Anaeramoeba.</title>
        <authorList>
            <person name="Jerlstrom-Hultqvist J."/>
            <person name="Cepicka I."/>
            <person name="Gallot-Lavallee L."/>
            <person name="Salas-Leiva D."/>
            <person name="Curtis B.A."/>
            <person name="Zahonova K."/>
            <person name="Pipaliya S."/>
            <person name="Dacks J."/>
            <person name="Roger A.J."/>
        </authorList>
    </citation>
    <scope>NUCLEOTIDE SEQUENCE</scope>
    <source>
        <strain evidence="4">Schooner1</strain>
    </source>
</reference>
<dbReference type="PRINTS" id="PR00154">
    <property type="entry name" value="AMPBINDING"/>
</dbReference>
<dbReference type="InterPro" id="IPR020459">
    <property type="entry name" value="AMP-binding"/>
</dbReference>
<dbReference type="EMBL" id="JAOAOG010000311">
    <property type="protein sequence ID" value="KAJ6230449.1"/>
    <property type="molecule type" value="Genomic_DNA"/>
</dbReference>
<dbReference type="Gene3D" id="3.40.50.12780">
    <property type="entry name" value="N-terminal domain of ligase-like"/>
    <property type="match status" value="1"/>
</dbReference>
<name>A0ABQ8XEF2_9EUKA</name>
<evidence type="ECO:0000256" key="1">
    <source>
        <dbReference type="ARBA" id="ARBA00022741"/>
    </source>
</evidence>
<dbReference type="Proteomes" id="UP001150062">
    <property type="component" value="Unassembled WGS sequence"/>
</dbReference>
<keyword evidence="5" id="KW-1185">Reference proteome</keyword>
<dbReference type="Pfam" id="PF00501">
    <property type="entry name" value="AMP-binding"/>
    <property type="match status" value="1"/>
</dbReference>
<dbReference type="InterPro" id="IPR020845">
    <property type="entry name" value="AMP-binding_CS"/>
</dbReference>
<dbReference type="InterPro" id="IPR042099">
    <property type="entry name" value="ANL_N_sf"/>
</dbReference>
<dbReference type="PROSITE" id="PS00455">
    <property type="entry name" value="AMP_BINDING"/>
    <property type="match status" value="1"/>
</dbReference>
<accession>A0ABQ8XEF2</accession>
<evidence type="ECO:0000313" key="4">
    <source>
        <dbReference type="EMBL" id="KAJ6230449.1"/>
    </source>
</evidence>
<keyword evidence="2" id="KW-0067">ATP-binding</keyword>
<sequence>MSKSKTPKTTYITKKNDETIYRSSVIGDGELSSGLLSNVTTLFEATELSAKKCPKKPLFGKRNQLKDGKYGPYEWCSYGSFRKLKNNFGCGLLEKKIKPGDKLGIWLPNGLEWKIAEEGCYAVSLIPVSLYDTLGKESTKYIINHAEIEILVCNESKIEKLKDNIQDYPALRLLITKEKKIDQELANIFLESDIEILSMSAVIKMGKKIYKEDLLTPPNPDDIATIMYTSGTTGKPKGVILTHTNILAGVAGGNGCAIDVGENEVYISFLPLVHIFERCMHYWIITLTGRIGFYTGNIKNLSKDILELKPTIMAGVPRVFNRIKDAVLMKVESKGKISKWLFKTGYSKQKSKMEQKKESNFWNKVLFSKLKQTFGGRMKGIVSGGAPLSSECQEFLRVCFTKNVFQGYGLTETCACGAINTTTYIENGTCGSPSVCNEIKLMDVPEMNYYAKKHYGEICVRGYNVFQGYYKNEEETKKVLTEDGWFKTGDIGHFTKEGNLKIIDRKKNIVKLSQGEYVALEKLEEIYKTCASVSEIWIYADSYKNSLIAVIIPNFSALKIPEEKQKEICKDKEFKNKIQLELDSMMQEHSLMGFEKIKNVHLEHIPFTVENGLLTDTLKMKRFQLKVKYEKTIDSLYNELNELNKK</sequence>
<dbReference type="GO" id="GO:0016874">
    <property type="term" value="F:ligase activity"/>
    <property type="evidence" value="ECO:0007669"/>
    <property type="project" value="UniProtKB-KW"/>
</dbReference>
<dbReference type="SUPFAM" id="SSF56801">
    <property type="entry name" value="Acetyl-CoA synthetase-like"/>
    <property type="match status" value="1"/>
</dbReference>
<dbReference type="PANTHER" id="PTHR43272">
    <property type="entry name" value="LONG-CHAIN-FATTY-ACID--COA LIGASE"/>
    <property type="match status" value="1"/>
</dbReference>
<gene>
    <name evidence="4" type="ORF">M0813_06676</name>
</gene>
<dbReference type="PANTHER" id="PTHR43272:SF33">
    <property type="entry name" value="AMP-BINDING DOMAIN-CONTAINING PROTEIN-RELATED"/>
    <property type="match status" value="1"/>
</dbReference>
<evidence type="ECO:0000256" key="2">
    <source>
        <dbReference type="ARBA" id="ARBA00022840"/>
    </source>
</evidence>
<organism evidence="4 5">
    <name type="scientific">Anaeramoeba flamelloides</name>
    <dbReference type="NCBI Taxonomy" id="1746091"/>
    <lineage>
        <taxon>Eukaryota</taxon>
        <taxon>Metamonada</taxon>
        <taxon>Anaeramoebidae</taxon>
        <taxon>Anaeramoeba</taxon>
    </lineage>
</organism>
<keyword evidence="4" id="KW-0436">Ligase</keyword>
<evidence type="ECO:0000313" key="5">
    <source>
        <dbReference type="Proteomes" id="UP001150062"/>
    </source>
</evidence>
<dbReference type="InterPro" id="IPR000873">
    <property type="entry name" value="AMP-dep_synth/lig_dom"/>
</dbReference>
<proteinExistence type="predicted"/>